<protein>
    <recommendedName>
        <fullName evidence="6">Pentatricopeptide repeat-containing protein</fullName>
    </recommendedName>
</protein>
<dbReference type="Proteomes" id="UP001085076">
    <property type="component" value="Miscellaneous, Linkage group lg01"/>
</dbReference>
<dbReference type="PROSITE" id="PS51375">
    <property type="entry name" value="PPR"/>
    <property type="match status" value="7"/>
</dbReference>
<proteinExistence type="inferred from homology"/>
<dbReference type="PANTHER" id="PTHR47447:SF22">
    <property type="entry name" value="TETRATRICOPEPTIDE-LIKE HELICAL DOMAIN SUPERFAMILY"/>
    <property type="match status" value="1"/>
</dbReference>
<dbReference type="AlphaFoldDB" id="A0A9D5DEU8"/>
<evidence type="ECO:0000256" key="3">
    <source>
        <dbReference type="PROSITE-ProRule" id="PRU00708"/>
    </source>
</evidence>
<feature type="repeat" description="PPR" evidence="3">
    <location>
        <begin position="468"/>
        <end position="502"/>
    </location>
</feature>
<dbReference type="NCBIfam" id="TIGR00756">
    <property type="entry name" value="PPR"/>
    <property type="match status" value="5"/>
</dbReference>
<feature type="repeat" description="PPR" evidence="3">
    <location>
        <begin position="188"/>
        <end position="222"/>
    </location>
</feature>
<dbReference type="SUPFAM" id="SSF48452">
    <property type="entry name" value="TPR-like"/>
    <property type="match status" value="1"/>
</dbReference>
<feature type="repeat" description="PPR" evidence="3">
    <location>
        <begin position="328"/>
        <end position="362"/>
    </location>
</feature>
<evidence type="ECO:0000313" key="5">
    <source>
        <dbReference type="Proteomes" id="UP001085076"/>
    </source>
</evidence>
<evidence type="ECO:0008006" key="6">
    <source>
        <dbReference type="Google" id="ProtNLM"/>
    </source>
</evidence>
<reference evidence="4" key="1">
    <citation type="submission" date="2021-03" db="EMBL/GenBank/DDBJ databases">
        <authorList>
            <person name="Li Z."/>
            <person name="Yang C."/>
        </authorList>
    </citation>
    <scope>NUCLEOTIDE SEQUENCE</scope>
    <source>
        <strain evidence="4">Dzin_1.0</strain>
        <tissue evidence="4">Leaf</tissue>
    </source>
</reference>
<comment type="similarity">
    <text evidence="1">Belongs to the PPR family. P subfamily.</text>
</comment>
<evidence type="ECO:0000256" key="1">
    <source>
        <dbReference type="ARBA" id="ARBA00007626"/>
    </source>
</evidence>
<gene>
    <name evidence="4" type="ORF">J5N97_007378</name>
</gene>
<dbReference type="InterPro" id="IPR011990">
    <property type="entry name" value="TPR-like_helical_dom_sf"/>
</dbReference>
<organism evidence="4 5">
    <name type="scientific">Dioscorea zingiberensis</name>
    <dbReference type="NCBI Taxonomy" id="325984"/>
    <lineage>
        <taxon>Eukaryota</taxon>
        <taxon>Viridiplantae</taxon>
        <taxon>Streptophyta</taxon>
        <taxon>Embryophyta</taxon>
        <taxon>Tracheophyta</taxon>
        <taxon>Spermatophyta</taxon>
        <taxon>Magnoliopsida</taxon>
        <taxon>Liliopsida</taxon>
        <taxon>Dioscoreales</taxon>
        <taxon>Dioscoreaceae</taxon>
        <taxon>Dioscorea</taxon>
    </lineage>
</organism>
<name>A0A9D5DEU8_9LILI</name>
<dbReference type="Pfam" id="PF13812">
    <property type="entry name" value="PPR_3"/>
    <property type="match status" value="2"/>
</dbReference>
<dbReference type="Pfam" id="PF01535">
    <property type="entry name" value="PPR"/>
    <property type="match status" value="1"/>
</dbReference>
<dbReference type="EMBL" id="JAGGNH010000001">
    <property type="protein sequence ID" value="KAJ0989022.1"/>
    <property type="molecule type" value="Genomic_DNA"/>
</dbReference>
<keyword evidence="5" id="KW-1185">Reference proteome</keyword>
<evidence type="ECO:0000256" key="2">
    <source>
        <dbReference type="ARBA" id="ARBA00022737"/>
    </source>
</evidence>
<comment type="caution">
    <text evidence="4">The sequence shown here is derived from an EMBL/GenBank/DDBJ whole genome shotgun (WGS) entry which is preliminary data.</text>
</comment>
<reference evidence="4" key="2">
    <citation type="journal article" date="2022" name="Hortic Res">
        <title>The genome of Dioscorea zingiberensis sheds light on the biosynthesis, origin and evolution of the medicinally important diosgenin saponins.</title>
        <authorList>
            <person name="Li Y."/>
            <person name="Tan C."/>
            <person name="Li Z."/>
            <person name="Guo J."/>
            <person name="Li S."/>
            <person name="Chen X."/>
            <person name="Wang C."/>
            <person name="Dai X."/>
            <person name="Yang H."/>
            <person name="Song W."/>
            <person name="Hou L."/>
            <person name="Xu J."/>
            <person name="Tong Z."/>
            <person name="Xu A."/>
            <person name="Yuan X."/>
            <person name="Wang W."/>
            <person name="Yang Q."/>
            <person name="Chen L."/>
            <person name="Sun Z."/>
            <person name="Wang K."/>
            <person name="Pan B."/>
            <person name="Chen J."/>
            <person name="Bao Y."/>
            <person name="Liu F."/>
            <person name="Qi X."/>
            <person name="Gang D.R."/>
            <person name="Wen J."/>
            <person name="Li J."/>
        </authorList>
    </citation>
    <scope>NUCLEOTIDE SEQUENCE</scope>
    <source>
        <strain evidence="4">Dzin_1.0</strain>
    </source>
</reference>
<feature type="repeat" description="PPR" evidence="3">
    <location>
        <begin position="433"/>
        <end position="467"/>
    </location>
</feature>
<dbReference type="PANTHER" id="PTHR47447">
    <property type="entry name" value="OS03G0856100 PROTEIN"/>
    <property type="match status" value="1"/>
</dbReference>
<dbReference type="Gene3D" id="1.25.40.10">
    <property type="entry name" value="Tetratricopeptide repeat domain"/>
    <property type="match status" value="3"/>
</dbReference>
<dbReference type="InterPro" id="IPR002885">
    <property type="entry name" value="PPR_rpt"/>
</dbReference>
<feature type="repeat" description="PPR" evidence="3">
    <location>
        <begin position="293"/>
        <end position="327"/>
    </location>
</feature>
<feature type="repeat" description="PPR" evidence="3">
    <location>
        <begin position="363"/>
        <end position="397"/>
    </location>
</feature>
<keyword evidence="2" id="KW-0677">Repeat</keyword>
<sequence length="502" mass="56726">MILRLRRIVIGRAKSIHTKATETSVESCRDISRLLSNGGKWDALTAGFGSIGLTDSLVERVLLNLKEPSDAKKALLFFHWSSTHKSFQHGLRSYCIAIHILVRAGLLIDARALLESAVKKNFETSTTSSSSSSSDSTLLVDALLTTYEEAVSGPRVFDLLVQMYAKMRMIEHAFDACCQLVDRGFSISLMSFNTLLRVAQKSDRDDVAWKVYEYMIEKRVYPDRNSIEIMTNVMCKQGALQKMIDVLDKIHGKRCTPGVIVNTALGFRIFEENEVEHGSVLLKRLLQKNMILDGVVYSLIVFARCKMGEFEQAYEVYDEMLKRGCGSNAFVYTCFIGAHCKSGRIDEATKFMHEMRLRGFKPYRETYSYLIEGCSMMGRLEECLNLFEEMNKQGFVPDCDACNQMIGKLCEGGEVEKANEILTVLLDKGFKANEVTYMKLMEGFGAVGNVGEIMKLYYEMQHCGIHPDPMVYEPLIKSLYKCGKLKEAEKLLNAMGSRKPYL</sequence>
<dbReference type="OrthoDB" id="185373at2759"/>
<feature type="repeat" description="PPR" evidence="3">
    <location>
        <begin position="398"/>
        <end position="432"/>
    </location>
</feature>
<evidence type="ECO:0000313" key="4">
    <source>
        <dbReference type="EMBL" id="KAJ0989022.1"/>
    </source>
</evidence>
<accession>A0A9D5DEU8</accession>
<dbReference type="Pfam" id="PF13041">
    <property type="entry name" value="PPR_2"/>
    <property type="match status" value="1"/>
</dbReference>